<protein>
    <submittedName>
        <fullName evidence="2">Uncharacterized protein</fullName>
    </submittedName>
</protein>
<dbReference type="EMBL" id="GGEC01077477">
    <property type="protein sequence ID" value="MBX57961.1"/>
    <property type="molecule type" value="Transcribed_RNA"/>
</dbReference>
<feature type="compositionally biased region" description="Basic and acidic residues" evidence="1">
    <location>
        <begin position="12"/>
        <end position="22"/>
    </location>
</feature>
<organism evidence="2">
    <name type="scientific">Rhizophora mucronata</name>
    <name type="common">Asiatic mangrove</name>
    <dbReference type="NCBI Taxonomy" id="61149"/>
    <lineage>
        <taxon>Eukaryota</taxon>
        <taxon>Viridiplantae</taxon>
        <taxon>Streptophyta</taxon>
        <taxon>Embryophyta</taxon>
        <taxon>Tracheophyta</taxon>
        <taxon>Spermatophyta</taxon>
        <taxon>Magnoliopsida</taxon>
        <taxon>eudicotyledons</taxon>
        <taxon>Gunneridae</taxon>
        <taxon>Pentapetalae</taxon>
        <taxon>rosids</taxon>
        <taxon>fabids</taxon>
        <taxon>Malpighiales</taxon>
        <taxon>Rhizophoraceae</taxon>
        <taxon>Rhizophora</taxon>
    </lineage>
</organism>
<reference evidence="2" key="1">
    <citation type="submission" date="2018-02" db="EMBL/GenBank/DDBJ databases">
        <title>Rhizophora mucronata_Transcriptome.</title>
        <authorList>
            <person name="Meera S.P."/>
            <person name="Sreeshan A."/>
            <person name="Augustine A."/>
        </authorList>
    </citation>
    <scope>NUCLEOTIDE SEQUENCE</scope>
    <source>
        <tissue evidence="2">Leaf</tissue>
    </source>
</reference>
<dbReference type="AlphaFoldDB" id="A0A2P2PT93"/>
<proteinExistence type="predicted"/>
<evidence type="ECO:0000256" key="1">
    <source>
        <dbReference type="SAM" id="MobiDB-lite"/>
    </source>
</evidence>
<feature type="region of interest" description="Disordered" evidence="1">
    <location>
        <begin position="1"/>
        <end position="22"/>
    </location>
</feature>
<accession>A0A2P2PT93</accession>
<name>A0A2P2PT93_RHIMU</name>
<sequence>MVRSMERTFNADAHKPSRSEIV</sequence>
<evidence type="ECO:0000313" key="2">
    <source>
        <dbReference type="EMBL" id="MBX57961.1"/>
    </source>
</evidence>